<sequence>MALECLTLRWTLTFLLCCKLFHSAWGDCGTPPVIPNTNPVSETSGKSGDTIVYSCDRTTGYYEIPGKSTTITCQDNGTWTVIEELCARGCNFPERLVYAEPTESSLSQNSFLPGTVYSYRCRPGYVRVPGTRASITCLSDYTWSTPETFCRLRSCGNPGEVENGNMEVTDFLFGSTVIYTCNPGYRLLNRQNTRQCQTDGTWSNALPQCDAVICPAPDKPDNAQYYPQKDEYTYLDSVTFSCQQPFQIVGEASISCTATGEWSSSSPICKDVNCPDPIVKNSRRLSGFVGPYKLNSAISFECYADYVLNGSSSITCNADNQWVPGIPKCEGVSCVHLGTIANGKVSVTSFTYNSKAIYTCDERYALTSSNFRICQANGTWNGSAPVCEATCDSPPIFHFASLAKTSPSLSSPPIYLTGTVAHYNCKPGFRNNTKEFTITCIDHSWSNPGEVCIPISCGNPGKIKNGHVLFQSDLFGSRTIHTCEEGFVRNSTLDYRECQADGRWTEQIICIEEKGLAVWVIILIVFGVLGVVIVLILVVRYFKKKQKGGVYYCDVKTDKYATPVEPEL</sequence>
<comment type="caution">
    <text evidence="8">Lacks conserved residue(s) required for the propagation of feature annotation.</text>
</comment>
<dbReference type="FunFam" id="2.10.70.10:FF:000011">
    <property type="entry name" value="CUB and sushi domain-containing protein 3 isoform A"/>
    <property type="match status" value="1"/>
</dbReference>
<feature type="chain" id="PRO_5043472448" description="Sushi domain-containing protein" evidence="10">
    <location>
        <begin position="27"/>
        <end position="568"/>
    </location>
</feature>
<feature type="disulfide bond" evidence="8">
    <location>
        <begin position="302"/>
        <end position="329"/>
    </location>
</feature>
<keyword evidence="9" id="KW-0812">Transmembrane</keyword>
<dbReference type="Gene3D" id="2.10.70.10">
    <property type="entry name" value="Complement Module, domain 1"/>
    <property type="match status" value="8"/>
</dbReference>
<dbReference type="EMBL" id="DYDO01000001">
    <property type="protein sequence ID" value="DBA33955.1"/>
    <property type="molecule type" value="Genomic_DNA"/>
</dbReference>
<feature type="domain" description="Sushi" evidence="11">
    <location>
        <begin position="455"/>
        <end position="512"/>
    </location>
</feature>
<dbReference type="SUPFAM" id="SSF57535">
    <property type="entry name" value="Complement control module/SCR domain"/>
    <property type="match status" value="8"/>
</dbReference>
<evidence type="ECO:0000256" key="7">
    <source>
        <dbReference type="ARBA" id="ARBA00023180"/>
    </source>
</evidence>
<keyword evidence="5 9" id="KW-0472">Membrane</keyword>
<dbReference type="CDD" id="cd00033">
    <property type="entry name" value="CCP"/>
    <property type="match status" value="8"/>
</dbReference>
<keyword evidence="13" id="KW-1185">Reference proteome</keyword>
<feature type="domain" description="Sushi" evidence="11">
    <location>
        <begin position="272"/>
        <end position="331"/>
    </location>
</feature>
<evidence type="ECO:0000256" key="3">
    <source>
        <dbReference type="ARBA" id="ARBA00022729"/>
    </source>
</evidence>
<feature type="domain" description="Sushi" evidence="11">
    <location>
        <begin position="88"/>
        <end position="152"/>
    </location>
</feature>
<dbReference type="FunFam" id="2.10.70.10:FF:000014">
    <property type="entry name" value="Membrane cofactor protein"/>
    <property type="match status" value="1"/>
</dbReference>
<keyword evidence="9" id="KW-1133">Transmembrane helix</keyword>
<comment type="subcellular location">
    <subcellularLocation>
        <location evidence="1">Membrane</location>
    </subcellularLocation>
</comment>
<keyword evidence="2 8" id="KW-0768">Sushi</keyword>
<keyword evidence="3 10" id="KW-0732">Signal</keyword>
<dbReference type="Pfam" id="PF00084">
    <property type="entry name" value="Sushi"/>
    <property type="match status" value="8"/>
</dbReference>
<evidence type="ECO:0000256" key="6">
    <source>
        <dbReference type="ARBA" id="ARBA00023157"/>
    </source>
</evidence>
<dbReference type="PANTHER" id="PTHR19325">
    <property type="entry name" value="COMPLEMENT COMPONENT-RELATED SUSHI DOMAIN-CONTAINING"/>
    <property type="match status" value="1"/>
</dbReference>
<feature type="disulfide bond" evidence="8">
    <location>
        <begin position="483"/>
        <end position="510"/>
    </location>
</feature>
<evidence type="ECO:0000256" key="8">
    <source>
        <dbReference type="PROSITE-ProRule" id="PRU00302"/>
    </source>
</evidence>
<keyword evidence="6 8" id="KW-1015">Disulfide bond</keyword>
<evidence type="ECO:0000256" key="1">
    <source>
        <dbReference type="ARBA" id="ARBA00004370"/>
    </source>
</evidence>
<feature type="domain" description="Sushi" evidence="11">
    <location>
        <begin position="153"/>
        <end position="211"/>
    </location>
</feature>
<feature type="domain" description="Sushi" evidence="11">
    <location>
        <begin position="390"/>
        <end position="454"/>
    </location>
</feature>
<dbReference type="PROSITE" id="PS50923">
    <property type="entry name" value="SUSHI"/>
    <property type="match status" value="7"/>
</dbReference>
<protein>
    <recommendedName>
        <fullName evidence="11">Sushi domain-containing protein</fullName>
    </recommendedName>
</protein>
<evidence type="ECO:0000256" key="9">
    <source>
        <dbReference type="SAM" id="Phobius"/>
    </source>
</evidence>
<feature type="domain" description="Sushi" evidence="11">
    <location>
        <begin position="212"/>
        <end position="271"/>
    </location>
</feature>
<accession>A0AAV3B0V6</accession>
<dbReference type="GO" id="GO:0016020">
    <property type="term" value="C:membrane"/>
    <property type="evidence" value="ECO:0007669"/>
    <property type="project" value="UniProtKB-SubCell"/>
</dbReference>
<gene>
    <name evidence="12" type="ORF">GDO54_001570</name>
</gene>
<comment type="caution">
    <text evidence="12">The sequence shown here is derived from an EMBL/GenBank/DDBJ whole genome shotgun (WGS) entry which is preliminary data.</text>
</comment>
<feature type="disulfide bond" evidence="8">
    <location>
        <begin position="242"/>
        <end position="269"/>
    </location>
</feature>
<evidence type="ECO:0000256" key="5">
    <source>
        <dbReference type="ARBA" id="ARBA00023136"/>
    </source>
</evidence>
<evidence type="ECO:0000256" key="2">
    <source>
        <dbReference type="ARBA" id="ARBA00022659"/>
    </source>
</evidence>
<dbReference type="InterPro" id="IPR050350">
    <property type="entry name" value="Compl-Cell_Adhes-Reg"/>
</dbReference>
<feature type="transmembrane region" description="Helical" evidence="9">
    <location>
        <begin position="516"/>
        <end position="539"/>
    </location>
</feature>
<dbReference type="InterPro" id="IPR000436">
    <property type="entry name" value="Sushi_SCR_CCP_dom"/>
</dbReference>
<feature type="signal peptide" evidence="10">
    <location>
        <begin position="1"/>
        <end position="26"/>
    </location>
</feature>
<evidence type="ECO:0000313" key="13">
    <source>
        <dbReference type="Proteomes" id="UP001181693"/>
    </source>
</evidence>
<evidence type="ECO:0000259" key="11">
    <source>
        <dbReference type="PROSITE" id="PS50923"/>
    </source>
</evidence>
<dbReference type="InterPro" id="IPR035976">
    <property type="entry name" value="Sushi/SCR/CCP_sf"/>
</dbReference>
<keyword evidence="7" id="KW-0325">Glycoprotein</keyword>
<proteinExistence type="predicted"/>
<reference evidence="12" key="1">
    <citation type="thesis" date="2020" institute="ProQuest LLC" country="789 East Eisenhower Parkway, Ann Arbor, MI, USA">
        <title>Comparative Genomics and Chromosome Evolution.</title>
        <authorList>
            <person name="Mudd A.B."/>
        </authorList>
    </citation>
    <scope>NUCLEOTIDE SEQUENCE</scope>
    <source>
        <strain evidence="12">1538</strain>
        <tissue evidence="12">Blood</tissue>
    </source>
</reference>
<dbReference type="Proteomes" id="UP001181693">
    <property type="component" value="Unassembled WGS sequence"/>
</dbReference>
<feature type="domain" description="Sushi" evidence="11">
    <location>
        <begin position="332"/>
        <end position="389"/>
    </location>
</feature>
<dbReference type="AlphaFoldDB" id="A0AAV3B0V6"/>
<evidence type="ECO:0000256" key="4">
    <source>
        <dbReference type="ARBA" id="ARBA00022737"/>
    </source>
</evidence>
<name>A0AAV3B0V6_PYXAD</name>
<evidence type="ECO:0000313" key="12">
    <source>
        <dbReference type="EMBL" id="DBA33955.1"/>
    </source>
</evidence>
<dbReference type="SMART" id="SM00032">
    <property type="entry name" value="CCP"/>
    <property type="match status" value="8"/>
</dbReference>
<feature type="disulfide bond" evidence="8">
    <location>
        <begin position="425"/>
        <end position="452"/>
    </location>
</feature>
<organism evidence="12 13">
    <name type="scientific">Pyxicephalus adspersus</name>
    <name type="common">African bullfrog</name>
    <dbReference type="NCBI Taxonomy" id="30357"/>
    <lineage>
        <taxon>Eukaryota</taxon>
        <taxon>Metazoa</taxon>
        <taxon>Chordata</taxon>
        <taxon>Craniata</taxon>
        <taxon>Vertebrata</taxon>
        <taxon>Euteleostomi</taxon>
        <taxon>Amphibia</taxon>
        <taxon>Batrachia</taxon>
        <taxon>Anura</taxon>
        <taxon>Neobatrachia</taxon>
        <taxon>Ranoidea</taxon>
        <taxon>Pyxicephalidae</taxon>
        <taxon>Pyxicephalinae</taxon>
        <taxon>Pyxicephalus</taxon>
    </lineage>
</organism>
<evidence type="ECO:0000256" key="10">
    <source>
        <dbReference type="SAM" id="SignalP"/>
    </source>
</evidence>
<keyword evidence="4" id="KW-0677">Repeat</keyword>
<feature type="disulfide bond" evidence="8">
    <location>
        <begin position="360"/>
        <end position="387"/>
    </location>
</feature>
<dbReference type="PANTHER" id="PTHR19325:SF560">
    <property type="entry name" value="SUSHI, VON WILLEBRAND FACTOR TYPE A, EGF AND PENTRAXIN DOMAIN-CONTAINING PROTEIN 1"/>
    <property type="match status" value="1"/>
</dbReference>